<keyword evidence="2" id="KW-1185">Reference proteome</keyword>
<evidence type="ECO:0000313" key="1">
    <source>
        <dbReference type="EMBL" id="MEY9322749.1"/>
    </source>
</evidence>
<name>A0ABV4FGY3_BRAEL</name>
<organism evidence="1 2">
    <name type="scientific">Bradyrhizobium elkanii</name>
    <dbReference type="NCBI Taxonomy" id="29448"/>
    <lineage>
        <taxon>Bacteria</taxon>
        <taxon>Pseudomonadati</taxon>
        <taxon>Pseudomonadota</taxon>
        <taxon>Alphaproteobacteria</taxon>
        <taxon>Hyphomicrobiales</taxon>
        <taxon>Nitrobacteraceae</taxon>
        <taxon>Bradyrhizobium</taxon>
    </lineage>
</organism>
<dbReference type="EMBL" id="JBGBZA010000002">
    <property type="protein sequence ID" value="MEY9322749.1"/>
    <property type="molecule type" value="Genomic_DNA"/>
</dbReference>
<sequence>MAAVRINVELSVARMKRSEIRGCPICGQSCPGLRFAASGLRADRCVSQFKPCAPRTSLPGRAPVALPSRWVTMPDTMVAS</sequence>
<gene>
    <name evidence="1" type="ORF">ABIF29_009548</name>
</gene>
<evidence type="ECO:0000313" key="2">
    <source>
        <dbReference type="Proteomes" id="UP001565471"/>
    </source>
</evidence>
<reference evidence="1 2" key="1">
    <citation type="submission" date="2024-07" db="EMBL/GenBank/DDBJ databases">
        <title>Genomic Encyclopedia of Type Strains, Phase V (KMG-V): Genome sequencing to study the core and pangenomes of soil and plant-associated prokaryotes.</title>
        <authorList>
            <person name="Whitman W."/>
        </authorList>
    </citation>
    <scope>NUCLEOTIDE SEQUENCE [LARGE SCALE GENOMIC DNA]</scope>
    <source>
        <strain evidence="1 2">USDA 415</strain>
    </source>
</reference>
<dbReference type="Proteomes" id="UP001565471">
    <property type="component" value="Unassembled WGS sequence"/>
</dbReference>
<evidence type="ECO:0008006" key="3">
    <source>
        <dbReference type="Google" id="ProtNLM"/>
    </source>
</evidence>
<proteinExistence type="predicted"/>
<comment type="caution">
    <text evidence="1">The sequence shown here is derived from an EMBL/GenBank/DDBJ whole genome shotgun (WGS) entry which is preliminary data.</text>
</comment>
<accession>A0ABV4FGY3</accession>
<protein>
    <recommendedName>
        <fullName evidence="3">4Fe-4S ferredoxin-type domain-containing protein</fullName>
    </recommendedName>
</protein>